<accession>A0ABT8GAJ7</accession>
<comment type="similarity">
    <text evidence="3 10 13">Belongs to the IPP transferase family.</text>
</comment>
<comment type="caution">
    <text evidence="10">Lacks conserved residue(s) required for the propagation of feature annotation.</text>
</comment>
<organism evidence="14 15">
    <name type="scientific">Demequina litoralis</name>
    <dbReference type="NCBI Taxonomy" id="3051660"/>
    <lineage>
        <taxon>Bacteria</taxon>
        <taxon>Bacillati</taxon>
        <taxon>Actinomycetota</taxon>
        <taxon>Actinomycetes</taxon>
        <taxon>Micrococcales</taxon>
        <taxon>Demequinaceae</taxon>
        <taxon>Demequina</taxon>
    </lineage>
</organism>
<dbReference type="Gene3D" id="3.40.50.300">
    <property type="entry name" value="P-loop containing nucleotide triphosphate hydrolases"/>
    <property type="match status" value="1"/>
</dbReference>
<dbReference type="InterPro" id="IPR039657">
    <property type="entry name" value="Dimethylallyltransferase"/>
</dbReference>
<dbReference type="Proteomes" id="UP001172728">
    <property type="component" value="Unassembled WGS sequence"/>
</dbReference>
<evidence type="ECO:0000313" key="15">
    <source>
        <dbReference type="Proteomes" id="UP001172728"/>
    </source>
</evidence>
<dbReference type="InterPro" id="IPR018022">
    <property type="entry name" value="IPT"/>
</dbReference>
<feature type="binding site" evidence="10">
    <location>
        <begin position="21"/>
        <end position="28"/>
    </location>
    <ligand>
        <name>ATP</name>
        <dbReference type="ChEBI" id="CHEBI:30616"/>
    </ligand>
</feature>
<evidence type="ECO:0000256" key="6">
    <source>
        <dbReference type="ARBA" id="ARBA00022741"/>
    </source>
</evidence>
<dbReference type="PANTHER" id="PTHR11088">
    <property type="entry name" value="TRNA DIMETHYLALLYLTRANSFERASE"/>
    <property type="match status" value="1"/>
</dbReference>
<evidence type="ECO:0000313" key="14">
    <source>
        <dbReference type="EMBL" id="MDN4476159.1"/>
    </source>
</evidence>
<feature type="region of interest" description="Interaction with substrate tRNA" evidence="10">
    <location>
        <begin position="46"/>
        <end position="49"/>
    </location>
</feature>
<keyword evidence="8 10" id="KW-0460">Magnesium</keyword>
<evidence type="ECO:0000256" key="3">
    <source>
        <dbReference type="ARBA" id="ARBA00005842"/>
    </source>
</evidence>
<protein>
    <recommendedName>
        <fullName evidence="10">tRNA dimethylallyltransferase</fullName>
        <ecNumber evidence="10">2.5.1.75</ecNumber>
    </recommendedName>
    <alternativeName>
        <fullName evidence="10">Dimethylallyl diphosphate:tRNA dimethylallyltransferase</fullName>
        <shortName evidence="10">DMAPP:tRNA dimethylallyltransferase</shortName>
        <shortName evidence="10">DMATase</shortName>
    </alternativeName>
    <alternativeName>
        <fullName evidence="10">Isopentenyl-diphosphate:tRNA isopentenyltransferase</fullName>
        <shortName evidence="10">IPP transferase</shortName>
        <shortName evidence="10">IPPT</shortName>
        <shortName evidence="10">IPTase</shortName>
    </alternativeName>
</protein>
<sequence>MTTAGPGAARDDAPVIVAVVGATATGKSAISLDLAESLGGEVVNADSMQFYRGMDIGTAKLPVAERRGIPHRQLDMLDVHEDASVARFQEEARADIAAIHARGRRAIVVGGSGLYLRALLDRFEFPGTDPELRAALEARAEEEGPGVLHRELAALDPEAAAKIPSQNVKRLVRALEIIALTGSTQSSLPRHEYQAPALTIALDLPYELLDPRIDARVDAMWEHGLVDEVRALETRGLREGVTARRAVGYAETLRHLDGELDAAETRALIAQHTRRLARKQAQWFRPDPRVRWIDAPRDHGDVARAAADASSLVAAADRERAAR</sequence>
<keyword evidence="6 10" id="KW-0547">Nucleotide-binding</keyword>
<dbReference type="NCBIfam" id="TIGR00174">
    <property type="entry name" value="miaA"/>
    <property type="match status" value="1"/>
</dbReference>
<evidence type="ECO:0000256" key="12">
    <source>
        <dbReference type="RuleBase" id="RU003784"/>
    </source>
</evidence>
<feature type="binding site" evidence="10">
    <location>
        <begin position="23"/>
        <end position="28"/>
    </location>
    <ligand>
        <name>substrate</name>
    </ligand>
</feature>
<keyword evidence="5 10" id="KW-0819">tRNA processing</keyword>
<comment type="catalytic activity">
    <reaction evidence="9 10 11">
        <text>adenosine(37) in tRNA + dimethylallyl diphosphate = N(6)-dimethylallyladenosine(37) in tRNA + diphosphate</text>
        <dbReference type="Rhea" id="RHEA:26482"/>
        <dbReference type="Rhea" id="RHEA-COMP:10162"/>
        <dbReference type="Rhea" id="RHEA-COMP:10375"/>
        <dbReference type="ChEBI" id="CHEBI:33019"/>
        <dbReference type="ChEBI" id="CHEBI:57623"/>
        <dbReference type="ChEBI" id="CHEBI:74411"/>
        <dbReference type="ChEBI" id="CHEBI:74415"/>
        <dbReference type="EC" id="2.5.1.75"/>
    </reaction>
</comment>
<comment type="function">
    <text evidence="2 10 12">Catalyzes the transfer of a dimethylallyl group onto the adenine at position 37 in tRNAs that read codons beginning with uridine, leading to the formation of N6-(dimethylallyl)adenosine (i(6)A).</text>
</comment>
<evidence type="ECO:0000256" key="13">
    <source>
        <dbReference type="RuleBase" id="RU003785"/>
    </source>
</evidence>
<gene>
    <name evidence="10 14" type="primary">miaA</name>
    <name evidence="14" type="ORF">QQX09_09870</name>
</gene>
<reference evidence="14" key="1">
    <citation type="submission" date="2023-06" db="EMBL/GenBank/DDBJ databases">
        <title>Sysu t00192.</title>
        <authorList>
            <person name="Gao L."/>
            <person name="Fang B.-Z."/>
            <person name="Li W.-J."/>
        </authorList>
    </citation>
    <scope>NUCLEOTIDE SEQUENCE</scope>
    <source>
        <strain evidence="14">SYSU T00192</strain>
    </source>
</reference>
<dbReference type="HAMAP" id="MF_00185">
    <property type="entry name" value="IPP_trans"/>
    <property type="match status" value="1"/>
</dbReference>
<dbReference type="EMBL" id="JAUHPW010000007">
    <property type="protein sequence ID" value="MDN4476159.1"/>
    <property type="molecule type" value="Genomic_DNA"/>
</dbReference>
<proteinExistence type="inferred from homology"/>
<evidence type="ECO:0000256" key="4">
    <source>
        <dbReference type="ARBA" id="ARBA00022679"/>
    </source>
</evidence>
<dbReference type="Gene3D" id="1.10.20.140">
    <property type="match status" value="1"/>
</dbReference>
<dbReference type="SUPFAM" id="SSF52540">
    <property type="entry name" value="P-loop containing nucleoside triphosphate hydrolases"/>
    <property type="match status" value="2"/>
</dbReference>
<evidence type="ECO:0000256" key="2">
    <source>
        <dbReference type="ARBA" id="ARBA00003213"/>
    </source>
</evidence>
<dbReference type="RefSeq" id="WP_301134084.1">
    <property type="nucleotide sequence ID" value="NZ_JAUHPW010000007.1"/>
</dbReference>
<name>A0ABT8GAJ7_9MICO</name>
<evidence type="ECO:0000256" key="7">
    <source>
        <dbReference type="ARBA" id="ARBA00022840"/>
    </source>
</evidence>
<evidence type="ECO:0000256" key="9">
    <source>
        <dbReference type="ARBA" id="ARBA00049563"/>
    </source>
</evidence>
<keyword evidence="4 10" id="KW-0808">Transferase</keyword>
<comment type="cofactor">
    <cofactor evidence="1 10">
        <name>Mg(2+)</name>
        <dbReference type="ChEBI" id="CHEBI:18420"/>
    </cofactor>
</comment>
<evidence type="ECO:0000256" key="5">
    <source>
        <dbReference type="ARBA" id="ARBA00022694"/>
    </source>
</evidence>
<dbReference type="PANTHER" id="PTHR11088:SF60">
    <property type="entry name" value="TRNA DIMETHYLALLYLTRANSFERASE"/>
    <property type="match status" value="1"/>
</dbReference>
<feature type="site" description="Interaction with substrate tRNA" evidence="10">
    <location>
        <position position="112"/>
    </location>
</feature>
<dbReference type="Pfam" id="PF01715">
    <property type="entry name" value="IPPT"/>
    <property type="match status" value="1"/>
</dbReference>
<evidence type="ECO:0000256" key="11">
    <source>
        <dbReference type="RuleBase" id="RU003783"/>
    </source>
</evidence>
<feature type="site" description="Interaction with substrate tRNA" evidence="10">
    <location>
        <position position="133"/>
    </location>
</feature>
<evidence type="ECO:0000256" key="8">
    <source>
        <dbReference type="ARBA" id="ARBA00022842"/>
    </source>
</evidence>
<comment type="caution">
    <text evidence="14">The sequence shown here is derived from an EMBL/GenBank/DDBJ whole genome shotgun (WGS) entry which is preliminary data.</text>
</comment>
<dbReference type="InterPro" id="IPR027417">
    <property type="entry name" value="P-loop_NTPase"/>
</dbReference>
<keyword evidence="15" id="KW-1185">Reference proteome</keyword>
<evidence type="ECO:0000256" key="1">
    <source>
        <dbReference type="ARBA" id="ARBA00001946"/>
    </source>
</evidence>
<dbReference type="EC" id="2.5.1.75" evidence="10"/>
<comment type="subunit">
    <text evidence="10">Monomer.</text>
</comment>
<evidence type="ECO:0000256" key="10">
    <source>
        <dbReference type="HAMAP-Rule" id="MF_00185"/>
    </source>
</evidence>
<dbReference type="GO" id="GO:0052381">
    <property type="term" value="F:tRNA dimethylallyltransferase activity"/>
    <property type="evidence" value="ECO:0007669"/>
    <property type="project" value="UniProtKB-EC"/>
</dbReference>
<keyword evidence="7 10" id="KW-0067">ATP-binding</keyword>